<dbReference type="EMBL" id="RHLC01000003">
    <property type="protein sequence ID" value="TPP44725.1"/>
    <property type="molecule type" value="Genomic_DNA"/>
</dbReference>
<dbReference type="VEuPathDB" id="TriTrypDB:LdCL_350052600"/>
<accession>A0A504XB08</accession>
<proteinExistence type="predicted"/>
<reference evidence="3" key="1">
    <citation type="submission" date="2019-02" db="EMBL/GenBank/DDBJ databases">
        <title>FDA dAtabase for Regulatory Grade micrObial Sequences (FDA-ARGOS): Supporting development and validation of Infectious Disease Dx tests.</title>
        <authorList>
            <person name="Duncan R."/>
            <person name="Fisher C."/>
            <person name="Tallon L."/>
            <person name="Sadzewicz L."/>
            <person name="Sengamalay N."/>
            <person name="Ott S."/>
            <person name="Godinez A."/>
            <person name="Nagaraj S."/>
            <person name="Vavikolanu K."/>
            <person name="Nadendla S."/>
            <person name="Aluvathingal J."/>
            <person name="Sichtig H."/>
        </authorList>
    </citation>
    <scope>NUCLEOTIDE SEQUENCE [LARGE SCALE GENOMIC DNA]</scope>
    <source>
        <strain evidence="3">FDAARGOS_361</strain>
    </source>
</reference>
<sequence length="201" mass="21954">MSSSQSEEVSAAVRPLSTAVQEALQAPQDAQRQPQLQSPAAPAPYFIIRHTREESSGAFAGASGQLGARETSAARYILAPAGTGTLAFCGLLSAQRLEVHLDAQGTGGAAVEQRLVHLEAKLNALRNAVAQAPAERVKQQHAELARWHQQNYEQMRTMVMQVNWREEDNRQLRDALASIRQQLGRVGVRGNVPILWSRSVE</sequence>
<name>A0A504XB08_LEIDO</name>
<dbReference type="VEuPathDB" id="TriTrypDB:LDHU3_35.6250"/>
<dbReference type="AlphaFoldDB" id="A0A504XB08"/>
<dbReference type="VEuPathDB" id="TriTrypDB:LdBPK_354750.1"/>
<gene>
    <name evidence="2" type="ORF">CGC21_7790</name>
</gene>
<organism evidence="2 3">
    <name type="scientific">Leishmania donovani</name>
    <dbReference type="NCBI Taxonomy" id="5661"/>
    <lineage>
        <taxon>Eukaryota</taxon>
        <taxon>Discoba</taxon>
        <taxon>Euglenozoa</taxon>
        <taxon>Kinetoplastea</taxon>
        <taxon>Metakinetoplastina</taxon>
        <taxon>Trypanosomatida</taxon>
        <taxon>Trypanosomatidae</taxon>
        <taxon>Leishmaniinae</taxon>
        <taxon>Leishmania</taxon>
    </lineage>
</organism>
<evidence type="ECO:0000256" key="1">
    <source>
        <dbReference type="SAM" id="MobiDB-lite"/>
    </source>
</evidence>
<dbReference type="Proteomes" id="UP000318447">
    <property type="component" value="Unassembled WGS sequence"/>
</dbReference>
<evidence type="ECO:0000313" key="3">
    <source>
        <dbReference type="Proteomes" id="UP000318447"/>
    </source>
</evidence>
<evidence type="ECO:0000313" key="2">
    <source>
        <dbReference type="EMBL" id="TPP44725.1"/>
    </source>
</evidence>
<comment type="caution">
    <text evidence="2">The sequence shown here is derived from an EMBL/GenBank/DDBJ whole genome shotgun (WGS) entry which is preliminary data.</text>
</comment>
<protein>
    <submittedName>
        <fullName evidence="2">Uncharacterized protein</fullName>
    </submittedName>
</protein>
<feature type="compositionally biased region" description="Low complexity" evidence="1">
    <location>
        <begin position="30"/>
        <end position="39"/>
    </location>
</feature>
<feature type="region of interest" description="Disordered" evidence="1">
    <location>
        <begin position="20"/>
        <end position="39"/>
    </location>
</feature>